<dbReference type="AlphaFoldDB" id="A0A834UBK3"/>
<name>A0A834UBK3_VESPE</name>
<feature type="region of interest" description="Disordered" evidence="1">
    <location>
        <begin position="66"/>
        <end position="131"/>
    </location>
</feature>
<dbReference type="EMBL" id="JACSDY010000004">
    <property type="protein sequence ID" value="KAF7429361.1"/>
    <property type="molecule type" value="Genomic_DNA"/>
</dbReference>
<proteinExistence type="predicted"/>
<evidence type="ECO:0000313" key="3">
    <source>
        <dbReference type="Proteomes" id="UP000600918"/>
    </source>
</evidence>
<feature type="compositionally biased region" description="Basic and acidic residues" evidence="1">
    <location>
        <begin position="80"/>
        <end position="106"/>
    </location>
</feature>
<comment type="caution">
    <text evidence="2">The sequence shown here is derived from an EMBL/GenBank/DDBJ whole genome shotgun (WGS) entry which is preliminary data.</text>
</comment>
<accession>A0A834UBK3</accession>
<sequence>MLRTSKTPILITTNNDPTVLSIAPISGCRGQYNVAQAFALETPRKLMGAFTKHNIQGSGRKREILKILNDDNDDNDDDEVEKKKEEDELEEGERGGGDGGDIKTESAGHALHVNLGTQGKLKGGCRGSSPV</sequence>
<gene>
    <name evidence="2" type="ORF">H0235_005759</name>
</gene>
<organism evidence="2 3">
    <name type="scientific">Vespula pensylvanica</name>
    <name type="common">Western yellow jacket</name>
    <name type="synonym">Wasp</name>
    <dbReference type="NCBI Taxonomy" id="30213"/>
    <lineage>
        <taxon>Eukaryota</taxon>
        <taxon>Metazoa</taxon>
        <taxon>Ecdysozoa</taxon>
        <taxon>Arthropoda</taxon>
        <taxon>Hexapoda</taxon>
        <taxon>Insecta</taxon>
        <taxon>Pterygota</taxon>
        <taxon>Neoptera</taxon>
        <taxon>Endopterygota</taxon>
        <taxon>Hymenoptera</taxon>
        <taxon>Apocrita</taxon>
        <taxon>Aculeata</taxon>
        <taxon>Vespoidea</taxon>
        <taxon>Vespidae</taxon>
        <taxon>Vespinae</taxon>
        <taxon>Vespula</taxon>
    </lineage>
</organism>
<evidence type="ECO:0000313" key="2">
    <source>
        <dbReference type="EMBL" id="KAF7429361.1"/>
    </source>
</evidence>
<reference evidence="2" key="1">
    <citation type="journal article" date="2020" name="G3 (Bethesda)">
        <title>High-Quality Assemblies for Three Invasive Social Wasps from the &lt;i&gt;Vespula&lt;/i&gt; Genus.</title>
        <authorList>
            <person name="Harrop T.W.R."/>
            <person name="Guhlin J."/>
            <person name="McLaughlin G.M."/>
            <person name="Permina E."/>
            <person name="Stockwell P."/>
            <person name="Gilligan J."/>
            <person name="Le Lec M.F."/>
            <person name="Gruber M.A.M."/>
            <person name="Quinn O."/>
            <person name="Lovegrove M."/>
            <person name="Duncan E.J."/>
            <person name="Remnant E.J."/>
            <person name="Van Eeckhoven J."/>
            <person name="Graham B."/>
            <person name="Knapp R.A."/>
            <person name="Langford K.W."/>
            <person name="Kronenberg Z."/>
            <person name="Press M.O."/>
            <person name="Eacker S.M."/>
            <person name="Wilson-Rankin E.E."/>
            <person name="Purcell J."/>
            <person name="Lester P.J."/>
            <person name="Dearden P.K."/>
        </authorList>
    </citation>
    <scope>NUCLEOTIDE SEQUENCE</scope>
    <source>
        <strain evidence="2">Volc-1</strain>
    </source>
</reference>
<protein>
    <submittedName>
        <fullName evidence="2">Uncharacterized protein</fullName>
    </submittedName>
</protein>
<keyword evidence="3" id="KW-1185">Reference proteome</keyword>
<feature type="compositionally biased region" description="Gly residues" evidence="1">
    <location>
        <begin position="121"/>
        <end position="131"/>
    </location>
</feature>
<dbReference type="Proteomes" id="UP000600918">
    <property type="component" value="Unassembled WGS sequence"/>
</dbReference>
<evidence type="ECO:0000256" key="1">
    <source>
        <dbReference type="SAM" id="MobiDB-lite"/>
    </source>
</evidence>
<feature type="compositionally biased region" description="Acidic residues" evidence="1">
    <location>
        <begin position="70"/>
        <end position="79"/>
    </location>
</feature>